<sequence>MEATLLLTLGSSNALNILESLKDFVSLAKFDSYGWQIFNRITHIIAIGQLITDLFNELFQHKAKAIAFYRSSNNNYWTT</sequence>
<evidence type="ECO:0000313" key="1">
    <source>
        <dbReference type="EMBL" id="CAF3905399.1"/>
    </source>
</evidence>
<protein>
    <submittedName>
        <fullName evidence="1">Uncharacterized protein</fullName>
    </submittedName>
</protein>
<organism evidence="1 2">
    <name type="scientific">Rotaria magnacalcarata</name>
    <dbReference type="NCBI Taxonomy" id="392030"/>
    <lineage>
        <taxon>Eukaryota</taxon>
        <taxon>Metazoa</taxon>
        <taxon>Spiralia</taxon>
        <taxon>Gnathifera</taxon>
        <taxon>Rotifera</taxon>
        <taxon>Eurotatoria</taxon>
        <taxon>Bdelloidea</taxon>
        <taxon>Philodinida</taxon>
        <taxon>Philodinidae</taxon>
        <taxon>Rotaria</taxon>
    </lineage>
</organism>
<comment type="caution">
    <text evidence="1">The sequence shown here is derived from an EMBL/GenBank/DDBJ whole genome shotgun (WGS) entry which is preliminary data.</text>
</comment>
<proteinExistence type="predicted"/>
<dbReference type="AlphaFoldDB" id="A0A8S2LJA5"/>
<reference evidence="1" key="1">
    <citation type="submission" date="2021-02" db="EMBL/GenBank/DDBJ databases">
        <authorList>
            <person name="Nowell W R."/>
        </authorList>
    </citation>
    <scope>NUCLEOTIDE SEQUENCE</scope>
</reference>
<name>A0A8S2LJA5_9BILA</name>
<dbReference type="Proteomes" id="UP000676336">
    <property type="component" value="Unassembled WGS sequence"/>
</dbReference>
<accession>A0A8S2LJA5</accession>
<gene>
    <name evidence="1" type="ORF">SMN809_LOCUS6863</name>
</gene>
<dbReference type="EMBL" id="CAJOBI010001913">
    <property type="protein sequence ID" value="CAF3905399.1"/>
    <property type="molecule type" value="Genomic_DNA"/>
</dbReference>
<evidence type="ECO:0000313" key="2">
    <source>
        <dbReference type="Proteomes" id="UP000676336"/>
    </source>
</evidence>